<dbReference type="PANTHER" id="PTHR24198:SF165">
    <property type="entry name" value="ANKYRIN REPEAT-CONTAINING PROTEIN-RELATED"/>
    <property type="match status" value="1"/>
</dbReference>
<accession>A0A507D387</accession>
<evidence type="ECO:0000256" key="1">
    <source>
        <dbReference type="ARBA" id="ARBA00022737"/>
    </source>
</evidence>
<keyword evidence="2 3" id="KW-0040">ANK repeat</keyword>
<dbReference type="SUPFAM" id="SSF48403">
    <property type="entry name" value="Ankyrin repeat"/>
    <property type="match status" value="1"/>
</dbReference>
<dbReference type="SMART" id="SM00248">
    <property type="entry name" value="ANK"/>
    <property type="match status" value="4"/>
</dbReference>
<dbReference type="EMBL" id="QEAN01000001">
    <property type="protein sequence ID" value="TPX55022.1"/>
    <property type="molecule type" value="Genomic_DNA"/>
</dbReference>
<dbReference type="AlphaFoldDB" id="A0A507D387"/>
<evidence type="ECO:0000313" key="6">
    <source>
        <dbReference type="EMBL" id="TPX55022.1"/>
    </source>
</evidence>
<dbReference type="PRINTS" id="PR01415">
    <property type="entry name" value="ANKYRIN"/>
</dbReference>
<feature type="repeat" description="ANK" evidence="3">
    <location>
        <begin position="549"/>
        <end position="581"/>
    </location>
</feature>
<keyword evidence="7" id="KW-1185">Reference proteome</keyword>
<feature type="region of interest" description="Disordered" evidence="4">
    <location>
        <begin position="150"/>
        <end position="174"/>
    </location>
</feature>
<evidence type="ECO:0000256" key="3">
    <source>
        <dbReference type="PROSITE-ProRule" id="PRU00023"/>
    </source>
</evidence>
<proteinExistence type="predicted"/>
<evidence type="ECO:0000313" key="8">
    <source>
        <dbReference type="Proteomes" id="UP000320475"/>
    </source>
</evidence>
<feature type="compositionally biased region" description="Low complexity" evidence="4">
    <location>
        <begin position="150"/>
        <end position="163"/>
    </location>
</feature>
<dbReference type="STRING" id="286115.A0A507D387"/>
<reference evidence="7 8" key="1">
    <citation type="journal article" date="2019" name="Sci. Rep.">
        <title>Comparative genomics of chytrid fungi reveal insights into the obligate biotrophic and pathogenic lifestyle of Synchytrium endobioticum.</title>
        <authorList>
            <person name="van de Vossenberg B.T.L.H."/>
            <person name="Warris S."/>
            <person name="Nguyen H.D.T."/>
            <person name="van Gent-Pelzer M.P.E."/>
            <person name="Joly D.L."/>
            <person name="van de Geest H.C."/>
            <person name="Bonants P.J.M."/>
            <person name="Smith D.S."/>
            <person name="Levesque C.A."/>
            <person name="van der Lee T.A.J."/>
        </authorList>
    </citation>
    <scope>NUCLEOTIDE SEQUENCE [LARGE SCALE GENOMIC DNA]</scope>
    <source>
        <strain evidence="5 8">LEV6574</strain>
        <strain evidence="6 7">MB42</strain>
    </source>
</reference>
<name>A0A507D387_9FUNG</name>
<evidence type="ECO:0000256" key="2">
    <source>
        <dbReference type="ARBA" id="ARBA00023043"/>
    </source>
</evidence>
<dbReference type="Pfam" id="PF12796">
    <property type="entry name" value="Ank_2"/>
    <property type="match status" value="2"/>
</dbReference>
<dbReference type="Proteomes" id="UP000320475">
    <property type="component" value="Unassembled WGS sequence"/>
</dbReference>
<feature type="repeat" description="ANK" evidence="3">
    <location>
        <begin position="516"/>
        <end position="548"/>
    </location>
</feature>
<dbReference type="VEuPathDB" id="FungiDB:SeMB42_g00065"/>
<dbReference type="PROSITE" id="PS50297">
    <property type="entry name" value="ANK_REP_REGION"/>
    <property type="match status" value="2"/>
</dbReference>
<protein>
    <submittedName>
        <fullName evidence="5">Uncharacterized protein</fullName>
    </submittedName>
</protein>
<dbReference type="PROSITE" id="PS50088">
    <property type="entry name" value="ANK_REPEAT"/>
    <property type="match status" value="2"/>
</dbReference>
<sequence length="611" mass="66697">MHRDHGDGSAPREQAAFTWPHASHILISQFLTPGKFQPQSPSDRSNINASTSALATMELHNEVDPLIAAALASLLRAESTSPNSNITASHDNPKLHAKIPLQESQSSPNDIHDVFMNLDMSWLDDLHQGASFNTHHAALPTSLPVTNSPLPSASALNSRANNSIRPEPFPPHIQQPFITTPPPHCRRSVICKRATSPALINSATALPTSPTASSDKPPISVFRIDPLLLPRLPSSFAKQALNSQDELSKYLNLKDAHHYPSSVSLEEDGYSTLVQGLLDSFGVGILVIKDRKEWTIAHYVAAYGSVAGIRVLVSAIEGLCDSGVLNVKEQVLNQVDSRRHTPLSLACKLGHADVVKLLLDVAGYRLHDPYTDPLRLSIESAHIPVVQHLLSYLESHPTIKPPQTWEAPLFTTVSCLHHPPKTTTELTNLFLDSGYSILHQDKMGCTPLIRACQIGRPMCVVRDLLVHPVNSRIVGDTGSDGEEEDGFSDGSKKKVMVAGSDETIQLATLARSDRIYGRTALHWAASTGDIETAKLLVNLGSRLEARDLRGCTPILVAAHENRNSMVKFLISMGAKTNVEDYEGRRIEGLLMSHRDGDSTTIQVMSSMLRRD</sequence>
<dbReference type="OrthoDB" id="2111021at2759"/>
<gene>
    <name evidence="5" type="ORF">SeLEV6574_g03534</name>
    <name evidence="6" type="ORF">SeMB42_g00065</name>
</gene>
<organism evidence="5 8">
    <name type="scientific">Synchytrium endobioticum</name>
    <dbReference type="NCBI Taxonomy" id="286115"/>
    <lineage>
        <taxon>Eukaryota</taxon>
        <taxon>Fungi</taxon>
        <taxon>Fungi incertae sedis</taxon>
        <taxon>Chytridiomycota</taxon>
        <taxon>Chytridiomycota incertae sedis</taxon>
        <taxon>Chytridiomycetes</taxon>
        <taxon>Synchytriales</taxon>
        <taxon>Synchytriaceae</taxon>
        <taxon>Synchytrium</taxon>
    </lineage>
</organism>
<dbReference type="InterPro" id="IPR036770">
    <property type="entry name" value="Ankyrin_rpt-contain_sf"/>
</dbReference>
<evidence type="ECO:0000256" key="4">
    <source>
        <dbReference type="SAM" id="MobiDB-lite"/>
    </source>
</evidence>
<dbReference type="InterPro" id="IPR002110">
    <property type="entry name" value="Ankyrin_rpt"/>
</dbReference>
<comment type="caution">
    <text evidence="5">The sequence shown here is derived from an EMBL/GenBank/DDBJ whole genome shotgun (WGS) entry which is preliminary data.</text>
</comment>
<evidence type="ECO:0000313" key="5">
    <source>
        <dbReference type="EMBL" id="TPX45933.1"/>
    </source>
</evidence>
<keyword evidence="1" id="KW-0677">Repeat</keyword>
<evidence type="ECO:0000313" key="7">
    <source>
        <dbReference type="Proteomes" id="UP000317494"/>
    </source>
</evidence>
<dbReference type="EMBL" id="QEAM01000121">
    <property type="protein sequence ID" value="TPX45933.1"/>
    <property type="molecule type" value="Genomic_DNA"/>
</dbReference>
<dbReference type="PANTHER" id="PTHR24198">
    <property type="entry name" value="ANKYRIN REPEAT AND PROTEIN KINASE DOMAIN-CONTAINING PROTEIN"/>
    <property type="match status" value="1"/>
</dbReference>
<dbReference type="Proteomes" id="UP000317494">
    <property type="component" value="Unassembled WGS sequence"/>
</dbReference>
<dbReference type="Gene3D" id="1.25.40.20">
    <property type="entry name" value="Ankyrin repeat-containing domain"/>
    <property type="match status" value="2"/>
</dbReference>